<reference evidence="9 10" key="1">
    <citation type="journal article" date="2016" name="Mol. Biol. Evol.">
        <title>Genome-Wide Survey of Gut Fungi (Harpellales) Reveals the First Horizontally Transferred Ubiquitin Gene from a Mosquito Host.</title>
        <authorList>
            <person name="Wang Y."/>
            <person name="White M.M."/>
            <person name="Kvist S."/>
            <person name="Moncalvo J.M."/>
        </authorList>
    </citation>
    <scope>NUCLEOTIDE SEQUENCE [LARGE SCALE GENOMIC DNA]</scope>
    <source>
        <strain evidence="9 10">ALG-7-W6</strain>
    </source>
</reference>
<dbReference type="CDD" id="cd00590">
    <property type="entry name" value="RRM_SF"/>
    <property type="match status" value="1"/>
</dbReference>
<dbReference type="SMART" id="SM01173">
    <property type="entry name" value="DUF4187"/>
    <property type="match status" value="1"/>
</dbReference>
<evidence type="ECO:0000256" key="5">
    <source>
        <dbReference type="PROSITE-ProRule" id="PRU00176"/>
    </source>
</evidence>
<dbReference type="GO" id="GO:0003723">
    <property type="term" value="F:RNA binding"/>
    <property type="evidence" value="ECO:0007669"/>
    <property type="project" value="UniProtKB-UniRule"/>
</dbReference>
<dbReference type="GO" id="GO:0031047">
    <property type="term" value="P:regulatory ncRNA-mediated gene silencing"/>
    <property type="evidence" value="ECO:0007669"/>
    <property type="project" value="UniProtKB-ARBA"/>
</dbReference>
<dbReference type="STRING" id="133383.A0A1R0H0T8"/>
<proteinExistence type="inferred from homology"/>
<dbReference type="InterPro" id="IPR012677">
    <property type="entry name" value="Nucleotide-bd_a/b_plait_sf"/>
</dbReference>
<protein>
    <submittedName>
        <fullName evidence="9">Serrate RNA effector molecule-like protein</fullName>
    </submittedName>
</protein>
<comment type="subcellular location">
    <subcellularLocation>
        <location evidence="1">Nucleus</location>
    </subcellularLocation>
</comment>
<dbReference type="PROSITE" id="PS00028">
    <property type="entry name" value="ZINC_FINGER_C2H2_1"/>
    <property type="match status" value="1"/>
</dbReference>
<dbReference type="EMBL" id="LSSL01001278">
    <property type="protein sequence ID" value="OLY82741.1"/>
    <property type="molecule type" value="Genomic_DNA"/>
</dbReference>
<sequence length="925" mass="106518">MSNTDEGSRKFDEYNSDDSLSFRRQAYRRERISPERYNEREIDRYGRVKRDRSPNGISPNFHFRFFQFLSSKFFLDADLGRSRSRSPAPRTSRYNERDDSYRSTSSYNNRSRQRPYGDGSSRYNQQRDNYNTRYSFLYHILNSNKSQYLYSCVFRDESNDYSRGGRRRDYRGYGENERQGVKLADPTSFDLVVSFRYFCDWKKSLNEKEPIEHEELSLEYEEYRRLALRKLFEMFFESHKNEDWFIEKYRPEVKLEREKIQTEFKKPLYSSFVENLNSGKLDSLCLNYTGTGMLIVNIHICNSIKLTLCTRLDDETSEVPDGPNSPDDLPKDADGGSSTLFIRTVPPSVSRAMLEEEFKKVDGFEYLSFSEPSYNKNFHRFGWVKFKSGTDMDAALEKLNDTKIENFVFHLSIHSENSFAQNRFAPEISSTPSRILSDLSNVRKAVLEFDNRTKDASFASSVLIKKKVEELSIKIKTDYEAKNGPIDLLKNVTQTESKILPEEDAIIGDVDKENLVGNNDDTEMVVEEAVKAVQSSSNVISDAKDVPMKDSEPESNLDENKLSVENDSQSNSQEDELQLLIDTKELDISIEYLRNVHFYCYYCCNVSDNIEDFFRKCPKHHLRRVLKDGKSSYSSGNNWARSIDTKNKAIIERPSIKDIYKQGGKLYEESSIEHFKDLIKPKDKGRFRCTVCDKLFKGDTFIRRHIINKHSSLVDSSLISSVDFFNNFVVDAPNYLPLGAGQMTNNSNNHNFNQFPGNQNAPFGSNYANFNSMSANQARHTPGNFPGMIYPYQMMMNGNPGNRPARPMMMHVPPYINSFGMGPNPMGGIQGHNRSFPGGHIPYVNPQMMGWQRPMVHTPMHGNLSINSNPVNINTGHNGLINPLMMGPASQNQMSPMNNFRQDPRSVRSYVDLDAPGDAEPDYGF</sequence>
<dbReference type="AlphaFoldDB" id="A0A1R0H0T8"/>
<dbReference type="GO" id="GO:0016070">
    <property type="term" value="P:RNA metabolic process"/>
    <property type="evidence" value="ECO:0007669"/>
    <property type="project" value="UniProtKB-ARBA"/>
</dbReference>
<dbReference type="GO" id="GO:0016604">
    <property type="term" value="C:nuclear body"/>
    <property type="evidence" value="ECO:0007669"/>
    <property type="project" value="TreeGrafter"/>
</dbReference>
<dbReference type="Pfam" id="PF13821">
    <property type="entry name" value="DUF4187"/>
    <property type="match status" value="1"/>
</dbReference>
<evidence type="ECO:0000256" key="3">
    <source>
        <dbReference type="ARBA" id="ARBA00023242"/>
    </source>
</evidence>
<evidence type="ECO:0000256" key="2">
    <source>
        <dbReference type="ARBA" id="ARBA00005407"/>
    </source>
</evidence>
<feature type="compositionally biased region" description="Basic and acidic residues" evidence="6">
    <location>
        <begin position="542"/>
        <end position="564"/>
    </location>
</feature>
<name>A0A1R0H0T8_9FUNG</name>
<evidence type="ECO:0000256" key="1">
    <source>
        <dbReference type="ARBA" id="ARBA00004123"/>
    </source>
</evidence>
<evidence type="ECO:0000259" key="7">
    <source>
        <dbReference type="PROSITE" id="PS50102"/>
    </source>
</evidence>
<dbReference type="InterPro" id="IPR035979">
    <property type="entry name" value="RBD_domain_sf"/>
</dbReference>
<dbReference type="PANTHER" id="PTHR13165">
    <property type="entry name" value="ARSENITE-RESISTANCE PROTEIN 2"/>
    <property type="match status" value="1"/>
</dbReference>
<dbReference type="PROSITE" id="PS50157">
    <property type="entry name" value="ZINC_FINGER_C2H2_2"/>
    <property type="match status" value="1"/>
</dbReference>
<evidence type="ECO:0000256" key="6">
    <source>
        <dbReference type="SAM" id="MobiDB-lite"/>
    </source>
</evidence>
<dbReference type="Pfam" id="PF04959">
    <property type="entry name" value="ARS2"/>
    <property type="match status" value="1"/>
</dbReference>
<dbReference type="InterPro" id="IPR000504">
    <property type="entry name" value="RRM_dom"/>
</dbReference>
<evidence type="ECO:0000313" key="9">
    <source>
        <dbReference type="EMBL" id="OLY82741.1"/>
    </source>
</evidence>
<dbReference type="Gene3D" id="3.30.70.330">
    <property type="match status" value="1"/>
</dbReference>
<dbReference type="Pfam" id="PF00076">
    <property type="entry name" value="RRM_1"/>
    <property type="match status" value="1"/>
</dbReference>
<dbReference type="SMART" id="SM00360">
    <property type="entry name" value="RRM"/>
    <property type="match status" value="1"/>
</dbReference>
<keyword evidence="4" id="KW-0863">Zinc-finger</keyword>
<feature type="domain" description="C2H2-type" evidence="8">
    <location>
        <begin position="687"/>
        <end position="715"/>
    </location>
</feature>
<feature type="region of interest" description="Disordered" evidence="6">
    <location>
        <begin position="80"/>
        <end position="125"/>
    </location>
</feature>
<comment type="caution">
    <text evidence="9">The sequence shown here is derived from an EMBL/GenBank/DDBJ whole genome shotgun (WGS) entry which is preliminary data.</text>
</comment>
<feature type="domain" description="RRM" evidence="7">
    <location>
        <begin position="338"/>
        <end position="416"/>
    </location>
</feature>
<dbReference type="GO" id="GO:0008270">
    <property type="term" value="F:zinc ion binding"/>
    <property type="evidence" value="ECO:0007669"/>
    <property type="project" value="UniProtKB-KW"/>
</dbReference>
<keyword evidence="3" id="KW-0539">Nucleus</keyword>
<keyword evidence="10" id="KW-1185">Reference proteome</keyword>
<dbReference type="InterPro" id="IPR021933">
    <property type="entry name" value="SERRATE/Ars2_N"/>
</dbReference>
<dbReference type="InterPro" id="IPR025239">
    <property type="entry name" value="DUF4187"/>
</dbReference>
<dbReference type="Pfam" id="PF12066">
    <property type="entry name" value="SERRATE_Ars2_N"/>
    <property type="match status" value="1"/>
</dbReference>
<keyword evidence="4" id="KW-0479">Metal-binding</keyword>
<dbReference type="SUPFAM" id="SSF54928">
    <property type="entry name" value="RNA-binding domain, RBD"/>
    <property type="match status" value="1"/>
</dbReference>
<dbReference type="OrthoDB" id="342064at2759"/>
<dbReference type="InterPro" id="IPR039727">
    <property type="entry name" value="SE/Ars2"/>
</dbReference>
<keyword evidence="5" id="KW-0694">RNA-binding</keyword>
<evidence type="ECO:0000256" key="4">
    <source>
        <dbReference type="PROSITE-ProRule" id="PRU00042"/>
    </source>
</evidence>
<dbReference type="InterPro" id="IPR007042">
    <property type="entry name" value="SERRATE/Ars2_C"/>
</dbReference>
<feature type="region of interest" description="Disordered" evidence="6">
    <location>
        <begin position="315"/>
        <end position="338"/>
    </location>
</feature>
<evidence type="ECO:0000259" key="8">
    <source>
        <dbReference type="PROSITE" id="PS50157"/>
    </source>
</evidence>
<dbReference type="PROSITE" id="PS50102">
    <property type="entry name" value="RRM"/>
    <property type="match status" value="1"/>
</dbReference>
<dbReference type="Proteomes" id="UP000187455">
    <property type="component" value="Unassembled WGS sequence"/>
</dbReference>
<comment type="similarity">
    <text evidence="2">Belongs to the ARS2 family.</text>
</comment>
<evidence type="ECO:0000313" key="10">
    <source>
        <dbReference type="Proteomes" id="UP000187455"/>
    </source>
</evidence>
<accession>A0A1R0H0T8</accession>
<feature type="region of interest" description="Disordered" evidence="6">
    <location>
        <begin position="541"/>
        <end position="573"/>
    </location>
</feature>
<dbReference type="PANTHER" id="PTHR13165:SF0">
    <property type="entry name" value="SERRATE RNA EFFECTOR MOLECULE HOMOLOG"/>
    <property type="match status" value="1"/>
</dbReference>
<organism evidence="9 10">
    <name type="scientific">Smittium mucronatum</name>
    <dbReference type="NCBI Taxonomy" id="133383"/>
    <lineage>
        <taxon>Eukaryota</taxon>
        <taxon>Fungi</taxon>
        <taxon>Fungi incertae sedis</taxon>
        <taxon>Zoopagomycota</taxon>
        <taxon>Kickxellomycotina</taxon>
        <taxon>Harpellomycetes</taxon>
        <taxon>Harpellales</taxon>
        <taxon>Legeriomycetaceae</taxon>
        <taxon>Smittium</taxon>
    </lineage>
</organism>
<keyword evidence="4" id="KW-0862">Zinc</keyword>
<dbReference type="InterPro" id="IPR013087">
    <property type="entry name" value="Znf_C2H2_type"/>
</dbReference>
<gene>
    <name evidence="9" type="ORF">AYI68_g3131</name>
</gene>